<dbReference type="WBParaSite" id="L893_g24871.t1">
    <property type="protein sequence ID" value="L893_g24871.t1"/>
    <property type="gene ID" value="L893_g24871"/>
</dbReference>
<reference evidence="2" key="1">
    <citation type="submission" date="2016-11" db="UniProtKB">
        <authorList>
            <consortium name="WormBaseParasite"/>
        </authorList>
    </citation>
    <scope>IDENTIFICATION</scope>
</reference>
<name>A0A1I7ZBU4_9BILA</name>
<evidence type="ECO:0000313" key="1">
    <source>
        <dbReference type="Proteomes" id="UP000095287"/>
    </source>
</evidence>
<protein>
    <submittedName>
        <fullName evidence="2">Uncharacterized protein</fullName>
    </submittedName>
</protein>
<evidence type="ECO:0000313" key="2">
    <source>
        <dbReference type="WBParaSite" id="L893_g24871.t1"/>
    </source>
</evidence>
<dbReference type="Proteomes" id="UP000095287">
    <property type="component" value="Unplaced"/>
</dbReference>
<organism evidence="1 2">
    <name type="scientific">Steinernema glaseri</name>
    <dbReference type="NCBI Taxonomy" id="37863"/>
    <lineage>
        <taxon>Eukaryota</taxon>
        <taxon>Metazoa</taxon>
        <taxon>Ecdysozoa</taxon>
        <taxon>Nematoda</taxon>
        <taxon>Chromadorea</taxon>
        <taxon>Rhabditida</taxon>
        <taxon>Tylenchina</taxon>
        <taxon>Panagrolaimomorpha</taxon>
        <taxon>Strongyloidoidea</taxon>
        <taxon>Steinernematidae</taxon>
        <taxon>Steinernema</taxon>
    </lineage>
</organism>
<accession>A0A1I7ZBU4</accession>
<keyword evidence="1" id="KW-1185">Reference proteome</keyword>
<proteinExistence type="predicted"/>
<dbReference type="AlphaFoldDB" id="A0A1I7ZBU4"/>
<sequence length="76" mass="8887">MQNWTNRTFCVHGVWLSSMDQPVQRSIRYFSSIFANCLSTLDTSAKRKTHFASSELCDLRDDWNLTPSPYQTPVWL</sequence>